<dbReference type="EMBL" id="CP076129">
    <property type="protein sequence ID" value="QWG10109.1"/>
    <property type="molecule type" value="Genomic_DNA"/>
</dbReference>
<keyword evidence="2" id="KW-1185">Reference proteome</keyword>
<sequence length="135" mass="16282">MKFNLKNRDTSGVLIAYVKFGSESFFCLADVEYCIGTSWFMHVASTKGSLELEYFNFIKKFRLDYQDLYLAYRSLDLTDIFEKEGNKPCIYIDFSQKYFASYYQEQELEERVSKEWKGEYKNVITLVPKEYRYWE</sequence>
<reference evidence="1 2" key="1">
    <citation type="submission" date="2021-05" db="EMBL/GenBank/DDBJ databases">
        <title>Comparative genomic studies on the polysaccharide-degrading batcterial strains of the Flammeovirga genus.</title>
        <authorList>
            <person name="Zewei F."/>
            <person name="Zheng Z."/>
            <person name="Yu L."/>
            <person name="Ruyue G."/>
            <person name="Yanhong M."/>
            <person name="Yuanyuan C."/>
            <person name="Jingyan G."/>
            <person name="Wenjun H."/>
        </authorList>
    </citation>
    <scope>NUCLEOTIDE SEQUENCE [LARGE SCALE GENOMIC DNA]</scope>
    <source>
        <strain evidence="1 2">YS10</strain>
    </source>
</reference>
<evidence type="ECO:0000313" key="2">
    <source>
        <dbReference type="Proteomes" id="UP000682802"/>
    </source>
</evidence>
<protein>
    <recommendedName>
        <fullName evidence="3">GIY-YIG nuclease family protein</fullName>
    </recommendedName>
</protein>
<evidence type="ECO:0000313" key="1">
    <source>
        <dbReference type="EMBL" id="QWG10109.1"/>
    </source>
</evidence>
<dbReference type="RefSeq" id="WP_144076762.1">
    <property type="nucleotide sequence ID" value="NZ_CP076129.1"/>
</dbReference>
<dbReference type="Proteomes" id="UP000682802">
    <property type="component" value="Chromosome 2"/>
</dbReference>
<proteinExistence type="predicted"/>
<organism evidence="1 2">
    <name type="scientific">Flammeovirga kamogawensis</name>
    <dbReference type="NCBI Taxonomy" id="373891"/>
    <lineage>
        <taxon>Bacteria</taxon>
        <taxon>Pseudomonadati</taxon>
        <taxon>Bacteroidota</taxon>
        <taxon>Cytophagia</taxon>
        <taxon>Cytophagales</taxon>
        <taxon>Flammeovirgaceae</taxon>
        <taxon>Flammeovirga</taxon>
    </lineage>
</organism>
<gene>
    <name evidence="1" type="ORF">KM029_20720</name>
</gene>
<evidence type="ECO:0008006" key="3">
    <source>
        <dbReference type="Google" id="ProtNLM"/>
    </source>
</evidence>
<accession>A0ABX8H3B2</accession>
<name>A0ABX8H3B2_9BACT</name>